<evidence type="ECO:0000256" key="3">
    <source>
        <dbReference type="SAM" id="MobiDB-lite"/>
    </source>
</evidence>
<feature type="domain" description="Major facilitator superfamily (MFS) profile" evidence="5">
    <location>
        <begin position="30"/>
        <end position="441"/>
    </location>
</feature>
<keyword evidence="4" id="KW-1133">Transmembrane helix</keyword>
<dbReference type="GO" id="GO:0016020">
    <property type="term" value="C:membrane"/>
    <property type="evidence" value="ECO:0007669"/>
    <property type="project" value="UniProtKB-SubCell"/>
</dbReference>
<keyword evidence="7" id="KW-1185">Reference proteome</keyword>
<dbReference type="PROSITE" id="PS50850">
    <property type="entry name" value="MFS"/>
    <property type="match status" value="1"/>
</dbReference>
<feature type="transmembrane region" description="Helical" evidence="4">
    <location>
        <begin position="322"/>
        <end position="341"/>
    </location>
</feature>
<feature type="transmembrane region" description="Helical" evidence="4">
    <location>
        <begin position="189"/>
        <end position="211"/>
    </location>
</feature>
<reference evidence="7" key="1">
    <citation type="submission" date="2017-03" db="EMBL/GenBank/DDBJ databases">
        <title>Genomes of endolithic fungi from Antarctica.</title>
        <authorList>
            <person name="Coleine C."/>
            <person name="Masonjones S."/>
            <person name="Stajich J.E."/>
        </authorList>
    </citation>
    <scope>NUCLEOTIDE SEQUENCE [LARGE SCALE GENOMIC DNA]</scope>
    <source>
        <strain evidence="7">CCFEE 5527</strain>
    </source>
</reference>
<feature type="transmembrane region" description="Helical" evidence="4">
    <location>
        <begin position="409"/>
        <end position="432"/>
    </location>
</feature>
<dbReference type="PANTHER" id="PTHR11360:SF250">
    <property type="entry name" value="MFS-TYPE TRANSPORTER AFUA_1G00970"/>
    <property type="match status" value="1"/>
</dbReference>
<feature type="region of interest" description="Disordered" evidence="3">
    <location>
        <begin position="222"/>
        <end position="241"/>
    </location>
</feature>
<comment type="subcellular location">
    <subcellularLocation>
        <location evidence="1">Membrane</location>
        <topology evidence="1">Multi-pass membrane protein</topology>
    </subcellularLocation>
</comment>
<feature type="transmembrane region" description="Helical" evidence="4">
    <location>
        <begin position="157"/>
        <end position="177"/>
    </location>
</feature>
<feature type="transmembrane region" description="Helical" evidence="4">
    <location>
        <begin position="125"/>
        <end position="145"/>
    </location>
</feature>
<evidence type="ECO:0000256" key="4">
    <source>
        <dbReference type="SAM" id="Phobius"/>
    </source>
</evidence>
<dbReference type="Pfam" id="PF07690">
    <property type="entry name" value="MFS_1"/>
    <property type="match status" value="1"/>
</dbReference>
<dbReference type="EMBL" id="NAJO01000069">
    <property type="protein sequence ID" value="OQN96279.1"/>
    <property type="molecule type" value="Genomic_DNA"/>
</dbReference>
<proteinExistence type="inferred from homology"/>
<feature type="transmembrane region" description="Helical" evidence="4">
    <location>
        <begin position="71"/>
        <end position="93"/>
    </location>
</feature>
<gene>
    <name evidence="6" type="ORF">B0A48_17841</name>
</gene>
<evidence type="ECO:0000259" key="5">
    <source>
        <dbReference type="PROSITE" id="PS50850"/>
    </source>
</evidence>
<dbReference type="InterPro" id="IPR036259">
    <property type="entry name" value="MFS_trans_sf"/>
</dbReference>
<name>A0A1V8SB54_9PEZI</name>
<keyword evidence="4" id="KW-0472">Membrane</keyword>
<comment type="caution">
    <text evidence="6">The sequence shown here is derived from an EMBL/GenBank/DDBJ whole genome shotgun (WGS) entry which is preliminary data.</text>
</comment>
<sequence length="441" mass="46528">MVGHASEKNDHDTVVDKSDTRAPSEFTVRSCLATAGAALSYFVTVGLLNAFGIFQEYYQSTLIPDHTPFQISWLGAFPTFAVFLFAPAAGILADKIGPTIPITAGSILLLIAIFMISLSKTYWQLFLAQGVLMGVGMSFVAIPASGIVPAYFKKNRALVSGISVAGSSLGGVVWPIAFDQMLHKDGISFAWSMRIGGFIMMPLLAICILTVKKPVKKPVAIPDEAATPTPSNDSTEKPAREDVKTRAEHMKVLRTPPFLLLAAGLVVALFGFFTPFFYISTYAVSLGMSPSLAFYFVSIVNGASLFGRVLPGIVADKWGRFNILVVSMATASVVAFCWTTATSVAGLVVWTIAYGFASGAILSLQIACATTLADASIASSAIGIIMGSTSLGGLFGSPIAGALLKHGYIALACWSGSLLLFGSALIAASRFVQDRSVMARV</sequence>
<feature type="transmembrane region" description="Helical" evidence="4">
    <location>
        <begin position="381"/>
        <end position="403"/>
    </location>
</feature>
<feature type="transmembrane region" description="Helical" evidence="4">
    <location>
        <begin position="258"/>
        <end position="280"/>
    </location>
</feature>
<protein>
    <recommendedName>
        <fullName evidence="5">Major facilitator superfamily (MFS) profile domain-containing protein</fullName>
    </recommendedName>
</protein>
<dbReference type="CDD" id="cd17352">
    <property type="entry name" value="MFS_MCT_SLC16"/>
    <property type="match status" value="1"/>
</dbReference>
<dbReference type="Gene3D" id="1.20.1250.20">
    <property type="entry name" value="MFS general substrate transporter like domains"/>
    <property type="match status" value="1"/>
</dbReference>
<accession>A0A1V8SB54</accession>
<evidence type="ECO:0000256" key="2">
    <source>
        <dbReference type="ARBA" id="ARBA00006727"/>
    </source>
</evidence>
<organism evidence="6 7">
    <name type="scientific">Cryoendolithus antarcticus</name>
    <dbReference type="NCBI Taxonomy" id="1507870"/>
    <lineage>
        <taxon>Eukaryota</taxon>
        <taxon>Fungi</taxon>
        <taxon>Dikarya</taxon>
        <taxon>Ascomycota</taxon>
        <taxon>Pezizomycotina</taxon>
        <taxon>Dothideomycetes</taxon>
        <taxon>Dothideomycetidae</taxon>
        <taxon>Cladosporiales</taxon>
        <taxon>Cladosporiaceae</taxon>
        <taxon>Cryoendolithus</taxon>
    </lineage>
</organism>
<feature type="transmembrane region" description="Helical" evidence="4">
    <location>
        <begin position="31"/>
        <end position="51"/>
    </location>
</feature>
<dbReference type="SUPFAM" id="SSF103473">
    <property type="entry name" value="MFS general substrate transporter"/>
    <property type="match status" value="1"/>
</dbReference>
<dbReference type="OrthoDB" id="5667at2759"/>
<dbReference type="InterPro" id="IPR050327">
    <property type="entry name" value="Proton-linked_MCT"/>
</dbReference>
<dbReference type="InParanoid" id="A0A1V8SB54"/>
<keyword evidence="4" id="KW-0812">Transmembrane</keyword>
<dbReference type="InterPro" id="IPR011701">
    <property type="entry name" value="MFS"/>
</dbReference>
<comment type="similarity">
    <text evidence="2">Belongs to the major facilitator superfamily. Monocarboxylate porter (TC 2.A.1.13) family.</text>
</comment>
<dbReference type="GO" id="GO:0022857">
    <property type="term" value="F:transmembrane transporter activity"/>
    <property type="evidence" value="ECO:0007669"/>
    <property type="project" value="InterPro"/>
</dbReference>
<evidence type="ECO:0000313" key="7">
    <source>
        <dbReference type="Proteomes" id="UP000192596"/>
    </source>
</evidence>
<dbReference type="Proteomes" id="UP000192596">
    <property type="component" value="Unassembled WGS sequence"/>
</dbReference>
<feature type="transmembrane region" description="Helical" evidence="4">
    <location>
        <begin position="100"/>
        <end position="119"/>
    </location>
</feature>
<dbReference type="AlphaFoldDB" id="A0A1V8SB54"/>
<evidence type="ECO:0000256" key="1">
    <source>
        <dbReference type="ARBA" id="ARBA00004141"/>
    </source>
</evidence>
<dbReference type="InterPro" id="IPR020846">
    <property type="entry name" value="MFS_dom"/>
</dbReference>
<feature type="transmembrane region" description="Helical" evidence="4">
    <location>
        <begin position="292"/>
        <end position="310"/>
    </location>
</feature>
<feature type="transmembrane region" description="Helical" evidence="4">
    <location>
        <begin position="347"/>
        <end position="369"/>
    </location>
</feature>
<dbReference type="PANTHER" id="PTHR11360">
    <property type="entry name" value="MONOCARBOXYLATE TRANSPORTER"/>
    <property type="match status" value="1"/>
</dbReference>
<evidence type="ECO:0000313" key="6">
    <source>
        <dbReference type="EMBL" id="OQN96279.1"/>
    </source>
</evidence>